<name>A0ACB9FHH6_ARCLA</name>
<protein>
    <submittedName>
        <fullName evidence="1">Uncharacterized protein</fullName>
    </submittedName>
</protein>
<accession>A0ACB9FHH6</accession>
<comment type="caution">
    <text evidence="1">The sequence shown here is derived from an EMBL/GenBank/DDBJ whole genome shotgun (WGS) entry which is preliminary data.</text>
</comment>
<reference evidence="1 2" key="2">
    <citation type="journal article" date="2022" name="Mol. Ecol. Resour.">
        <title>The genomes of chicory, endive, great burdock and yacon provide insights into Asteraceae paleo-polyploidization history and plant inulin production.</title>
        <authorList>
            <person name="Fan W."/>
            <person name="Wang S."/>
            <person name="Wang H."/>
            <person name="Wang A."/>
            <person name="Jiang F."/>
            <person name="Liu H."/>
            <person name="Zhao H."/>
            <person name="Xu D."/>
            <person name="Zhang Y."/>
        </authorList>
    </citation>
    <scope>NUCLEOTIDE SEQUENCE [LARGE SCALE GENOMIC DNA]</scope>
    <source>
        <strain evidence="2">cv. Niubang</strain>
    </source>
</reference>
<gene>
    <name evidence="1" type="ORF">L6452_01735</name>
</gene>
<reference evidence="2" key="1">
    <citation type="journal article" date="2022" name="Mol. Ecol. Resour.">
        <title>The genomes of chicory, endive, great burdock and yacon provide insights into Asteraceae palaeo-polyploidization history and plant inulin production.</title>
        <authorList>
            <person name="Fan W."/>
            <person name="Wang S."/>
            <person name="Wang H."/>
            <person name="Wang A."/>
            <person name="Jiang F."/>
            <person name="Liu H."/>
            <person name="Zhao H."/>
            <person name="Xu D."/>
            <person name="Zhang Y."/>
        </authorList>
    </citation>
    <scope>NUCLEOTIDE SEQUENCE [LARGE SCALE GENOMIC DNA]</scope>
    <source>
        <strain evidence="2">cv. Niubang</strain>
    </source>
</reference>
<organism evidence="1 2">
    <name type="scientific">Arctium lappa</name>
    <name type="common">Greater burdock</name>
    <name type="synonym">Lappa major</name>
    <dbReference type="NCBI Taxonomy" id="4217"/>
    <lineage>
        <taxon>Eukaryota</taxon>
        <taxon>Viridiplantae</taxon>
        <taxon>Streptophyta</taxon>
        <taxon>Embryophyta</taxon>
        <taxon>Tracheophyta</taxon>
        <taxon>Spermatophyta</taxon>
        <taxon>Magnoliopsida</taxon>
        <taxon>eudicotyledons</taxon>
        <taxon>Gunneridae</taxon>
        <taxon>Pentapetalae</taxon>
        <taxon>asterids</taxon>
        <taxon>campanulids</taxon>
        <taxon>Asterales</taxon>
        <taxon>Asteraceae</taxon>
        <taxon>Carduoideae</taxon>
        <taxon>Cardueae</taxon>
        <taxon>Arctiinae</taxon>
        <taxon>Arctium</taxon>
    </lineage>
</organism>
<evidence type="ECO:0000313" key="1">
    <source>
        <dbReference type="EMBL" id="KAI3770595.1"/>
    </source>
</evidence>
<sequence>MLVGATILGPFGRILGFSGGSNLRYSNSRVAIPGYFILGYSNTRVTIPGYSNTQVTIPEYSNPGSIFSGGTDTALHDVQLRSDSSDTTMESDDETKVKGVRMRKPDIPDDVNPTIEKSEGGDKEMTEGSITERSTLEPIDLELEYDPKDERERTERTLISIKAKIGDLFQFSNDEFQQQGDFDYLAEYSVK</sequence>
<dbReference type="Proteomes" id="UP001055879">
    <property type="component" value="Linkage Group LG01"/>
</dbReference>
<evidence type="ECO:0000313" key="2">
    <source>
        <dbReference type="Proteomes" id="UP001055879"/>
    </source>
</evidence>
<proteinExistence type="predicted"/>
<keyword evidence="2" id="KW-1185">Reference proteome</keyword>
<dbReference type="EMBL" id="CM042047">
    <property type="protein sequence ID" value="KAI3770595.1"/>
    <property type="molecule type" value="Genomic_DNA"/>
</dbReference>